<evidence type="ECO:0000313" key="2">
    <source>
        <dbReference type="EMBL" id="KAH7431936.1"/>
    </source>
</evidence>
<feature type="compositionally biased region" description="Polar residues" evidence="1">
    <location>
        <begin position="68"/>
        <end position="77"/>
    </location>
</feature>
<feature type="region of interest" description="Disordered" evidence="1">
    <location>
        <begin position="68"/>
        <end position="94"/>
    </location>
</feature>
<dbReference type="Pfam" id="PF14009">
    <property type="entry name" value="PADRE"/>
    <property type="match status" value="1"/>
</dbReference>
<evidence type="ECO:0000313" key="3">
    <source>
        <dbReference type="Proteomes" id="UP000825935"/>
    </source>
</evidence>
<dbReference type="InterPro" id="IPR025322">
    <property type="entry name" value="PADRE_dom"/>
</dbReference>
<keyword evidence="3" id="KW-1185">Reference proteome</keyword>
<sequence>MGLSKKKKHSLLKFLLAMGNYKTKKVRKKLRVCKDPSNSGASMGLSQSLLDCHATASCTELSSPSTQATASEFNCSPRSGGETSRRKRQDLRPPNHPAAGIVRVLLLDGRLLQFCGSIRVLQVLAIFQSHCVCPLDSFNEDLSSWRSPRADPAIETFFRPVCLHPNERLRSDCMYILLPINTLRLFVASAAAASASSHQRPSQERLWFSKVSTATAPSPHKCNYNDSATFAEKLSTQHDYSDVEVRCRYIRRRNGDFASCTSEDYPCHVATTKSSPRMRRCKSWRPKLEAITEFPALS</sequence>
<comment type="caution">
    <text evidence="2">The sequence shown here is derived from an EMBL/GenBank/DDBJ whole genome shotgun (WGS) entry which is preliminary data.</text>
</comment>
<dbReference type="AlphaFoldDB" id="A0A8T2UDI0"/>
<gene>
    <name evidence="2" type="ORF">KP509_08G074400</name>
</gene>
<protein>
    <submittedName>
        <fullName evidence="2">Uncharacterized protein</fullName>
    </submittedName>
</protein>
<dbReference type="EMBL" id="CM035413">
    <property type="protein sequence ID" value="KAH7431936.1"/>
    <property type="molecule type" value="Genomic_DNA"/>
</dbReference>
<organism evidence="2 3">
    <name type="scientific">Ceratopteris richardii</name>
    <name type="common">Triangle waterfern</name>
    <dbReference type="NCBI Taxonomy" id="49495"/>
    <lineage>
        <taxon>Eukaryota</taxon>
        <taxon>Viridiplantae</taxon>
        <taxon>Streptophyta</taxon>
        <taxon>Embryophyta</taxon>
        <taxon>Tracheophyta</taxon>
        <taxon>Polypodiopsida</taxon>
        <taxon>Polypodiidae</taxon>
        <taxon>Polypodiales</taxon>
        <taxon>Pteridineae</taxon>
        <taxon>Pteridaceae</taxon>
        <taxon>Parkerioideae</taxon>
        <taxon>Ceratopteris</taxon>
    </lineage>
</organism>
<name>A0A8T2UDI0_CERRI</name>
<proteinExistence type="predicted"/>
<accession>A0A8T2UDI0</accession>
<reference evidence="2" key="1">
    <citation type="submission" date="2021-08" db="EMBL/GenBank/DDBJ databases">
        <title>WGS assembly of Ceratopteris richardii.</title>
        <authorList>
            <person name="Marchant D.B."/>
            <person name="Chen G."/>
            <person name="Jenkins J."/>
            <person name="Shu S."/>
            <person name="Leebens-Mack J."/>
            <person name="Grimwood J."/>
            <person name="Schmutz J."/>
            <person name="Soltis P."/>
            <person name="Soltis D."/>
            <person name="Chen Z.-H."/>
        </authorList>
    </citation>
    <scope>NUCLEOTIDE SEQUENCE</scope>
    <source>
        <strain evidence="2">Whitten #5841</strain>
        <tissue evidence="2">Leaf</tissue>
    </source>
</reference>
<dbReference type="Proteomes" id="UP000825935">
    <property type="component" value="Chromosome 8"/>
</dbReference>
<evidence type="ECO:0000256" key="1">
    <source>
        <dbReference type="SAM" id="MobiDB-lite"/>
    </source>
</evidence>